<dbReference type="InterPro" id="IPR020631">
    <property type="entry name" value="THF_DH/CycHdrlase_NAD-bd_dom"/>
</dbReference>
<keyword evidence="3 12" id="KW-0028">Amino-acid biosynthesis</keyword>
<reference evidence="16" key="1">
    <citation type="submission" date="2016-01" db="EMBL/GenBank/DDBJ databases">
        <authorList>
            <person name="Mitreva M."/>
            <person name="Pepin K.H."/>
            <person name="Mihindukulasuriya K.A."/>
            <person name="Fulton R."/>
            <person name="Fronick C."/>
            <person name="O'Laughlin M."/>
            <person name="Miner T."/>
            <person name="Herter B."/>
            <person name="Rosa B.A."/>
            <person name="Cordes M."/>
            <person name="Tomlinson C."/>
            <person name="Wollam A."/>
            <person name="Palsikar V.B."/>
            <person name="Mardis E.R."/>
            <person name="Wilson R.K."/>
        </authorList>
    </citation>
    <scope>NUCLEOTIDE SEQUENCE [LARGE SCALE GENOMIC DNA]</scope>
    <source>
        <strain evidence="16">DNF01167</strain>
    </source>
</reference>
<evidence type="ECO:0000256" key="12">
    <source>
        <dbReference type="HAMAP-Rule" id="MF_01576"/>
    </source>
</evidence>
<dbReference type="Pfam" id="PF02882">
    <property type="entry name" value="THF_DHG_CYH_C"/>
    <property type="match status" value="1"/>
</dbReference>
<evidence type="ECO:0000256" key="3">
    <source>
        <dbReference type="ARBA" id="ARBA00022605"/>
    </source>
</evidence>
<dbReference type="GO" id="GO:0009086">
    <property type="term" value="P:methionine biosynthetic process"/>
    <property type="evidence" value="ECO:0007669"/>
    <property type="project" value="UniProtKB-KW"/>
</dbReference>
<dbReference type="Gene3D" id="3.40.50.10860">
    <property type="entry name" value="Leucine Dehydrogenase, chain A, domain 1"/>
    <property type="match status" value="1"/>
</dbReference>
<evidence type="ECO:0000256" key="4">
    <source>
        <dbReference type="ARBA" id="ARBA00022755"/>
    </source>
</evidence>
<dbReference type="PANTHER" id="PTHR48099">
    <property type="entry name" value="C-1-TETRAHYDROFOLATE SYNTHASE, CYTOPLASMIC-RELATED"/>
    <property type="match status" value="1"/>
</dbReference>
<dbReference type="GO" id="GO:0000105">
    <property type="term" value="P:L-histidine biosynthetic process"/>
    <property type="evidence" value="ECO:0007669"/>
    <property type="project" value="UniProtKB-KW"/>
</dbReference>
<evidence type="ECO:0000256" key="10">
    <source>
        <dbReference type="ARBA" id="ARBA00023268"/>
    </source>
</evidence>
<organism evidence="15 16">
    <name type="scientific">Gemella haemolysans</name>
    <dbReference type="NCBI Taxonomy" id="1379"/>
    <lineage>
        <taxon>Bacteria</taxon>
        <taxon>Bacillati</taxon>
        <taxon>Bacillota</taxon>
        <taxon>Bacilli</taxon>
        <taxon>Bacillales</taxon>
        <taxon>Gemellaceae</taxon>
        <taxon>Gemella</taxon>
    </lineage>
</organism>
<dbReference type="InterPro" id="IPR036291">
    <property type="entry name" value="NAD(P)-bd_dom_sf"/>
</dbReference>
<feature type="domain" description="Tetrahydrofolate dehydrogenase/cyclohydrolase catalytic" evidence="13">
    <location>
        <begin position="5"/>
        <end position="119"/>
    </location>
</feature>
<dbReference type="UniPathway" id="UPA00193"/>
<dbReference type="PROSITE" id="PS00766">
    <property type="entry name" value="THF_DHG_CYH_1"/>
    <property type="match status" value="1"/>
</dbReference>
<protein>
    <recommendedName>
        <fullName evidence="12">Bifunctional protein FolD</fullName>
    </recommendedName>
    <domain>
        <recommendedName>
            <fullName evidence="12">Methylenetetrahydrofolate dehydrogenase</fullName>
            <ecNumber evidence="12">1.5.1.5</ecNumber>
        </recommendedName>
    </domain>
    <domain>
        <recommendedName>
            <fullName evidence="12">Methenyltetrahydrofolate cyclohydrolase</fullName>
            <ecNumber evidence="12">3.5.4.9</ecNumber>
        </recommendedName>
    </domain>
</protein>
<evidence type="ECO:0000313" key="15">
    <source>
        <dbReference type="EMBL" id="KXB57442.1"/>
    </source>
</evidence>
<evidence type="ECO:0000259" key="14">
    <source>
        <dbReference type="Pfam" id="PF02882"/>
    </source>
</evidence>
<evidence type="ECO:0000256" key="6">
    <source>
        <dbReference type="ARBA" id="ARBA00022857"/>
    </source>
</evidence>
<gene>
    <name evidence="12" type="primary">folD</name>
    <name evidence="15" type="ORF">HMPREF3186_01740</name>
</gene>
<comment type="catalytic activity">
    <reaction evidence="11 12">
        <text>(6R)-5,10-methenyltetrahydrofolate + H2O = (6R)-10-formyltetrahydrofolate + H(+)</text>
        <dbReference type="Rhea" id="RHEA:23700"/>
        <dbReference type="ChEBI" id="CHEBI:15377"/>
        <dbReference type="ChEBI" id="CHEBI:15378"/>
        <dbReference type="ChEBI" id="CHEBI:57455"/>
        <dbReference type="ChEBI" id="CHEBI:195366"/>
        <dbReference type="EC" id="3.5.4.9"/>
    </reaction>
</comment>
<sequence length="283" mass="30626">MTKIISGTQLAKELREEIKNEAAALREKGVEPTLAVVLVGDNKASRSYVNSKHKACIENNINSIKIELPEEISTDDLLNEIEKLNSDEKVHGILVQLPLPKHIDAEKVLNAVIPSKDVDGFHPINVGKLVIGEAKLIPCTPLGILEMIKSTGEEISGKLALVIGRSNIVGKPISTLLLQNNATVITAHSRTKDLEALIEQADIIVSCVGVAHFLSGKEKVKPTCTIIDVGNNYKDGKLVGDVNLEEFMEKVAYISPVPGGVGPLTITMLMRNTLTATYDLLEK</sequence>
<comment type="caution">
    <text evidence="15">The sequence shown here is derived from an EMBL/GenBank/DDBJ whole genome shotgun (WGS) entry which is preliminary data.</text>
</comment>
<comment type="pathway">
    <text evidence="1 12">One-carbon metabolism; tetrahydrofolate interconversion.</text>
</comment>
<comment type="function">
    <text evidence="12">Catalyzes the oxidation of 5,10-methylenetetrahydrofolate to 5,10-methenyltetrahydrofolate and then the hydrolysis of 5,10-methenyltetrahydrofolate to 10-formyltetrahydrofolate.</text>
</comment>
<dbReference type="AlphaFoldDB" id="A0A133ZPU7"/>
<evidence type="ECO:0000256" key="1">
    <source>
        <dbReference type="ARBA" id="ARBA00004777"/>
    </source>
</evidence>
<feature type="binding site" evidence="12">
    <location>
        <begin position="164"/>
        <end position="166"/>
    </location>
    <ligand>
        <name>NADP(+)</name>
        <dbReference type="ChEBI" id="CHEBI:58349"/>
    </ligand>
</feature>
<dbReference type="InterPro" id="IPR020867">
    <property type="entry name" value="THF_DH/CycHdrlase_CS"/>
</dbReference>
<dbReference type="InterPro" id="IPR000672">
    <property type="entry name" value="THF_DH/CycHdrlase"/>
</dbReference>
<keyword evidence="2 12" id="KW-0554">One-carbon metabolism</keyword>
<comment type="catalytic activity">
    <reaction evidence="12">
        <text>(6R)-5,10-methylene-5,6,7,8-tetrahydrofolate + NADP(+) = (6R)-5,10-methenyltetrahydrofolate + NADPH</text>
        <dbReference type="Rhea" id="RHEA:22812"/>
        <dbReference type="ChEBI" id="CHEBI:15636"/>
        <dbReference type="ChEBI" id="CHEBI:57455"/>
        <dbReference type="ChEBI" id="CHEBI:57783"/>
        <dbReference type="ChEBI" id="CHEBI:58349"/>
        <dbReference type="EC" id="1.5.1.5"/>
    </reaction>
</comment>
<dbReference type="FunFam" id="3.40.50.10860:FF:000001">
    <property type="entry name" value="Bifunctional protein FolD"/>
    <property type="match status" value="1"/>
</dbReference>
<evidence type="ECO:0000256" key="5">
    <source>
        <dbReference type="ARBA" id="ARBA00022801"/>
    </source>
</evidence>
<dbReference type="PRINTS" id="PR00085">
    <property type="entry name" value="THFDHDRGNASE"/>
</dbReference>
<accession>A0A133ZPU7</accession>
<evidence type="ECO:0000256" key="9">
    <source>
        <dbReference type="ARBA" id="ARBA00023167"/>
    </source>
</evidence>
<dbReference type="Pfam" id="PF00763">
    <property type="entry name" value="THF_DHG_CYH"/>
    <property type="match status" value="1"/>
</dbReference>
<evidence type="ECO:0000313" key="16">
    <source>
        <dbReference type="Proteomes" id="UP000070355"/>
    </source>
</evidence>
<evidence type="ECO:0000256" key="8">
    <source>
        <dbReference type="ARBA" id="ARBA00023102"/>
    </source>
</evidence>
<dbReference type="CDD" id="cd01080">
    <property type="entry name" value="NAD_bind_m-THF_DH_Cyclohyd"/>
    <property type="match status" value="1"/>
</dbReference>
<dbReference type="RefSeq" id="WP_060914773.1">
    <property type="nucleotide sequence ID" value="NZ_JAGZGJ010000009.1"/>
</dbReference>
<evidence type="ECO:0000256" key="7">
    <source>
        <dbReference type="ARBA" id="ARBA00023002"/>
    </source>
</evidence>
<dbReference type="Proteomes" id="UP000070355">
    <property type="component" value="Unassembled WGS sequence"/>
</dbReference>
<comment type="subunit">
    <text evidence="12">Homodimer.</text>
</comment>
<dbReference type="GO" id="GO:0006164">
    <property type="term" value="P:purine nucleotide biosynthetic process"/>
    <property type="evidence" value="ECO:0007669"/>
    <property type="project" value="UniProtKB-KW"/>
</dbReference>
<dbReference type="OrthoDB" id="9803580at2"/>
<keyword evidence="8 12" id="KW-0368">Histidine biosynthesis</keyword>
<dbReference type="SUPFAM" id="SSF53223">
    <property type="entry name" value="Aminoacid dehydrogenase-like, N-terminal domain"/>
    <property type="match status" value="1"/>
</dbReference>
<keyword evidence="4 12" id="KW-0658">Purine biosynthesis</keyword>
<dbReference type="EC" id="1.5.1.5" evidence="12"/>
<dbReference type="STRING" id="1379.HMPREF3186_01740"/>
<dbReference type="InterPro" id="IPR046346">
    <property type="entry name" value="Aminoacid_DH-like_N_sf"/>
</dbReference>
<dbReference type="HAMAP" id="MF_01576">
    <property type="entry name" value="THF_DHG_CYH"/>
    <property type="match status" value="1"/>
</dbReference>
<keyword evidence="9 12" id="KW-0486">Methionine biosynthesis</keyword>
<comment type="similarity">
    <text evidence="12">Belongs to the tetrahydrofolate dehydrogenase/cyclohydrolase family.</text>
</comment>
<dbReference type="InterPro" id="IPR020630">
    <property type="entry name" value="THF_DH/CycHdrlase_cat_dom"/>
</dbReference>
<dbReference type="PANTHER" id="PTHR48099:SF5">
    <property type="entry name" value="C-1-TETRAHYDROFOLATE SYNTHASE, CYTOPLASMIC"/>
    <property type="match status" value="1"/>
</dbReference>
<dbReference type="EC" id="3.5.4.9" evidence="12"/>
<dbReference type="GO" id="GO:0035999">
    <property type="term" value="P:tetrahydrofolate interconversion"/>
    <property type="evidence" value="ECO:0007669"/>
    <property type="project" value="UniProtKB-UniRule"/>
</dbReference>
<dbReference type="EMBL" id="LSDC01000130">
    <property type="protein sequence ID" value="KXB57442.1"/>
    <property type="molecule type" value="Genomic_DNA"/>
</dbReference>
<name>A0A133ZPU7_9BACL</name>
<feature type="domain" description="Tetrahydrofolate dehydrogenase/cyclohydrolase NAD(P)-binding" evidence="14">
    <location>
        <begin position="138"/>
        <end position="277"/>
    </location>
</feature>
<keyword evidence="5 12" id="KW-0378">Hydrolase</keyword>
<keyword evidence="6 12" id="KW-0521">NADP</keyword>
<evidence type="ECO:0000256" key="2">
    <source>
        <dbReference type="ARBA" id="ARBA00022563"/>
    </source>
</evidence>
<evidence type="ECO:0000256" key="11">
    <source>
        <dbReference type="ARBA" id="ARBA00036357"/>
    </source>
</evidence>
<keyword evidence="10 12" id="KW-0511">Multifunctional enzyme</keyword>
<proteinExistence type="inferred from homology"/>
<dbReference type="GO" id="GO:0005829">
    <property type="term" value="C:cytosol"/>
    <property type="evidence" value="ECO:0007669"/>
    <property type="project" value="TreeGrafter"/>
</dbReference>
<dbReference type="GO" id="GO:0004477">
    <property type="term" value="F:methenyltetrahydrofolate cyclohydrolase activity"/>
    <property type="evidence" value="ECO:0007669"/>
    <property type="project" value="UniProtKB-UniRule"/>
</dbReference>
<comment type="caution">
    <text evidence="12">Lacks conserved residue(s) required for the propagation of feature annotation.</text>
</comment>
<dbReference type="SUPFAM" id="SSF51735">
    <property type="entry name" value="NAD(P)-binding Rossmann-fold domains"/>
    <property type="match status" value="1"/>
</dbReference>
<dbReference type="Gene3D" id="3.40.50.720">
    <property type="entry name" value="NAD(P)-binding Rossmann-like Domain"/>
    <property type="match status" value="1"/>
</dbReference>
<dbReference type="PATRIC" id="fig|1379.3.peg.1731"/>
<dbReference type="GO" id="GO:0004488">
    <property type="term" value="F:methylenetetrahydrofolate dehydrogenase (NADP+) activity"/>
    <property type="evidence" value="ECO:0007669"/>
    <property type="project" value="UniProtKB-UniRule"/>
</dbReference>
<evidence type="ECO:0000259" key="13">
    <source>
        <dbReference type="Pfam" id="PF00763"/>
    </source>
</evidence>
<keyword evidence="7 12" id="KW-0560">Oxidoreductase</keyword>